<dbReference type="GO" id="GO:0005576">
    <property type="term" value="C:extracellular region"/>
    <property type="evidence" value="ECO:0007669"/>
    <property type="project" value="UniProtKB-SubCell"/>
</dbReference>
<dbReference type="InterPro" id="IPR018142">
    <property type="entry name" value="Somatostatin/Cortistatin_C"/>
</dbReference>
<protein>
    <recommendedName>
        <fullName evidence="8">Somatostatin/Cortistatin C-terminal domain-containing protein</fullName>
    </recommendedName>
</protein>
<organism evidence="9 10">
    <name type="scientific">Mola mola</name>
    <name type="common">Ocean sunfish</name>
    <name type="synonym">Tetraodon mola</name>
    <dbReference type="NCBI Taxonomy" id="94237"/>
    <lineage>
        <taxon>Eukaryota</taxon>
        <taxon>Metazoa</taxon>
        <taxon>Chordata</taxon>
        <taxon>Craniata</taxon>
        <taxon>Vertebrata</taxon>
        <taxon>Euteleostomi</taxon>
        <taxon>Actinopterygii</taxon>
        <taxon>Neopterygii</taxon>
        <taxon>Teleostei</taxon>
        <taxon>Neoteleostei</taxon>
        <taxon>Acanthomorphata</taxon>
        <taxon>Eupercaria</taxon>
        <taxon>Tetraodontiformes</taxon>
        <taxon>Molidae</taxon>
        <taxon>Mola</taxon>
    </lineage>
</organism>
<dbReference type="STRING" id="94237.ENSMMOP00000015335"/>
<keyword evidence="5" id="KW-0372">Hormone</keyword>
<evidence type="ECO:0000256" key="3">
    <source>
        <dbReference type="ARBA" id="ARBA00008327"/>
    </source>
</evidence>
<feature type="domain" description="Somatostatin/Cortistatin C-terminal" evidence="8">
    <location>
        <begin position="93"/>
        <end position="108"/>
    </location>
</feature>
<reference evidence="9" key="2">
    <citation type="submission" date="2025-09" db="UniProtKB">
        <authorList>
            <consortium name="Ensembl"/>
        </authorList>
    </citation>
    <scope>IDENTIFICATION</scope>
</reference>
<dbReference type="OMA" id="WKSWTSC"/>
<keyword evidence="6" id="KW-1015">Disulfide bond</keyword>
<evidence type="ECO:0000256" key="1">
    <source>
        <dbReference type="ARBA" id="ARBA00003524"/>
    </source>
</evidence>
<comment type="subcellular location">
    <subcellularLocation>
        <location evidence="2">Secreted</location>
    </subcellularLocation>
</comment>
<evidence type="ECO:0000256" key="6">
    <source>
        <dbReference type="ARBA" id="ARBA00023157"/>
    </source>
</evidence>
<name>A0A3Q4BAJ0_MOLML</name>
<keyword evidence="10" id="KW-1185">Reference proteome</keyword>
<comment type="function">
    <text evidence="1">Somatostatin inhibits the release of somatotropin.</text>
</comment>
<dbReference type="Ensembl" id="ENSMMOT00000015586.1">
    <property type="protein sequence ID" value="ENSMMOP00000015335.1"/>
    <property type="gene ID" value="ENSMMOG00000011701.1"/>
</dbReference>
<keyword evidence="4" id="KW-0964">Secreted</keyword>
<evidence type="ECO:0000256" key="2">
    <source>
        <dbReference type="ARBA" id="ARBA00004613"/>
    </source>
</evidence>
<evidence type="ECO:0000256" key="7">
    <source>
        <dbReference type="SAM" id="SignalP"/>
    </source>
</evidence>
<dbReference type="Proteomes" id="UP000261620">
    <property type="component" value="Unplaced"/>
</dbReference>
<feature type="chain" id="PRO_5018745699" description="Somatostatin/Cortistatin C-terminal domain-containing protein" evidence="7">
    <location>
        <begin position="19"/>
        <end position="108"/>
    </location>
</feature>
<dbReference type="GO" id="GO:0005179">
    <property type="term" value="F:hormone activity"/>
    <property type="evidence" value="ECO:0007669"/>
    <property type="project" value="UniProtKB-KW"/>
</dbReference>
<sequence>MAQISIILALLCFVSCYAEKAETEYRFKDLPLQQDWSWLRSQETRESTKKLNLEDLLYKLYKSENGIISQEAGDTGEQEKSRRGLDDMKTPIRRTGCRVFFWKSWTSC</sequence>
<dbReference type="Pfam" id="PF03002">
    <property type="entry name" value="Somatostatin"/>
    <property type="match status" value="1"/>
</dbReference>
<evidence type="ECO:0000256" key="4">
    <source>
        <dbReference type="ARBA" id="ARBA00022525"/>
    </source>
</evidence>
<evidence type="ECO:0000313" key="9">
    <source>
        <dbReference type="Ensembl" id="ENSMMOP00000015335.1"/>
    </source>
</evidence>
<comment type="similarity">
    <text evidence="3">Belongs to the somatostatin family.</text>
</comment>
<evidence type="ECO:0000313" key="10">
    <source>
        <dbReference type="Proteomes" id="UP000261620"/>
    </source>
</evidence>
<keyword evidence="7" id="KW-0732">Signal</keyword>
<proteinExistence type="inferred from homology"/>
<reference evidence="9" key="1">
    <citation type="submission" date="2025-08" db="UniProtKB">
        <authorList>
            <consortium name="Ensembl"/>
        </authorList>
    </citation>
    <scope>IDENTIFICATION</scope>
</reference>
<feature type="signal peptide" evidence="7">
    <location>
        <begin position="1"/>
        <end position="18"/>
    </location>
</feature>
<evidence type="ECO:0000259" key="8">
    <source>
        <dbReference type="Pfam" id="PF03002"/>
    </source>
</evidence>
<evidence type="ECO:0000256" key="5">
    <source>
        <dbReference type="ARBA" id="ARBA00022702"/>
    </source>
</evidence>
<accession>A0A3Q4BAJ0</accession>
<dbReference type="AlphaFoldDB" id="A0A3Q4BAJ0"/>